<name>A0A2I0LD02_PUNGR</name>
<organism evidence="4 5">
    <name type="scientific">Punica granatum</name>
    <name type="common">Pomegranate</name>
    <dbReference type="NCBI Taxonomy" id="22663"/>
    <lineage>
        <taxon>Eukaryota</taxon>
        <taxon>Viridiplantae</taxon>
        <taxon>Streptophyta</taxon>
        <taxon>Embryophyta</taxon>
        <taxon>Tracheophyta</taxon>
        <taxon>Spermatophyta</taxon>
        <taxon>Magnoliopsida</taxon>
        <taxon>eudicotyledons</taxon>
        <taxon>Gunneridae</taxon>
        <taxon>Pentapetalae</taxon>
        <taxon>rosids</taxon>
        <taxon>malvids</taxon>
        <taxon>Myrtales</taxon>
        <taxon>Lythraceae</taxon>
        <taxon>Punica</taxon>
    </lineage>
</organism>
<reference evidence="4 5" key="1">
    <citation type="submission" date="2017-11" db="EMBL/GenBank/DDBJ databases">
        <title>De-novo sequencing of pomegranate (Punica granatum L.) genome.</title>
        <authorList>
            <person name="Akparov Z."/>
            <person name="Amiraslanov A."/>
            <person name="Hajiyeva S."/>
            <person name="Abbasov M."/>
            <person name="Kaur K."/>
            <person name="Hamwieh A."/>
            <person name="Solovyev V."/>
            <person name="Salamov A."/>
            <person name="Braich B."/>
            <person name="Kosarev P."/>
            <person name="Mahmoud A."/>
            <person name="Hajiyev E."/>
            <person name="Babayeva S."/>
            <person name="Izzatullayeva V."/>
            <person name="Mammadov A."/>
            <person name="Mammadov A."/>
            <person name="Sharifova S."/>
            <person name="Ojaghi J."/>
            <person name="Eynullazada K."/>
            <person name="Bayramov B."/>
            <person name="Abdulazimova A."/>
            <person name="Shahmuradov I."/>
        </authorList>
    </citation>
    <scope>NUCLEOTIDE SEQUENCE [LARGE SCALE GENOMIC DNA]</scope>
    <source>
        <strain evidence="5">cv. AG2017</strain>
        <tissue evidence="4">Leaf</tissue>
    </source>
</reference>
<feature type="compositionally biased region" description="Pro residues" evidence="2">
    <location>
        <begin position="415"/>
        <end position="434"/>
    </location>
</feature>
<evidence type="ECO:0000259" key="3">
    <source>
        <dbReference type="Pfam" id="PF24924"/>
    </source>
</evidence>
<comment type="caution">
    <text evidence="4">The sequence shown here is derived from an EMBL/GenBank/DDBJ whole genome shotgun (WGS) entry which is preliminary data.</text>
</comment>
<protein>
    <recommendedName>
        <fullName evidence="3">DUF7745 domain-containing protein</fullName>
    </recommendedName>
</protein>
<sequence>MALDLRVVNSKWRLLFTGVRHVPGKSQLSSLLDIPTRDIHEELHQGWDHGIRIAWLSDWTFLRALTPSTASYQCDACHGFLLLVFGNLLFPYSPNLIDGAIAQVILQAVGGHSYVEVLLAETVQSLDYVREVRRSRIRGSPHLLQIWLLAHIRPFCSSHPFSYIADERSLIERLVPVIPPPEHSFSEWRRFWRELTPSWIFPPKRTAYLSASNGPTPHPRPPIDSYKFGRAAVNGTLAPYSACISPNTPPTRNEHSLPHQHTWPGSTRRDRRHHNGPRPPRLPEAESSIQAAMHAELRAVKEERDRLRCELVDSRAENIACPLHTFGILGDRNWRRTVTRPVSVSGWWKGIESISPKKSTHRFRLILNHPRCTLHHLPLLQAYSRRIRVPFQHISRPRQLLALLRGPNRASSSSTPPPGPRPTVDPTPGAPPTQAPENIEAPAPPTLHTSAVHPFTNPFPPPPAPTAVPLPPAAFLSSEHVLSAPPPVSIPAPAMAYTIPPPMVFPAPSAPAPTHLQAAELPSYPSLQPHVGLSYQAPPPINATFHEPGTPTHAAQFASPTHFFPEADAEQERRLRRMEETIRALQAGDARPDARYGDKSLFPGMRLPPKFKIPEFKTYEGTTDPRHHLRHYRGKMLQY</sequence>
<evidence type="ECO:0000313" key="5">
    <source>
        <dbReference type="Proteomes" id="UP000233551"/>
    </source>
</evidence>
<evidence type="ECO:0000313" key="4">
    <source>
        <dbReference type="EMBL" id="PKI78558.1"/>
    </source>
</evidence>
<feature type="domain" description="DUF7745" evidence="3">
    <location>
        <begin position="13"/>
        <end position="153"/>
    </location>
</feature>
<keyword evidence="5" id="KW-1185">Reference proteome</keyword>
<accession>A0A2I0LD02</accession>
<gene>
    <name evidence="4" type="ORF">CRG98_001065</name>
</gene>
<dbReference type="Pfam" id="PF24924">
    <property type="entry name" value="DUF7745"/>
    <property type="match status" value="1"/>
</dbReference>
<proteinExistence type="predicted"/>
<feature type="region of interest" description="Disordered" evidence="2">
    <location>
        <begin position="243"/>
        <end position="287"/>
    </location>
</feature>
<dbReference type="Proteomes" id="UP000233551">
    <property type="component" value="Unassembled WGS sequence"/>
</dbReference>
<dbReference type="AlphaFoldDB" id="A0A2I0LD02"/>
<evidence type="ECO:0000256" key="2">
    <source>
        <dbReference type="SAM" id="MobiDB-lite"/>
    </source>
</evidence>
<feature type="region of interest" description="Disordered" evidence="2">
    <location>
        <begin position="407"/>
        <end position="464"/>
    </location>
</feature>
<keyword evidence="1" id="KW-0175">Coiled coil</keyword>
<dbReference type="EMBL" id="PGOL01000041">
    <property type="protein sequence ID" value="PKI78558.1"/>
    <property type="molecule type" value="Genomic_DNA"/>
</dbReference>
<dbReference type="InterPro" id="IPR056647">
    <property type="entry name" value="DUF7745"/>
</dbReference>
<feature type="coiled-coil region" evidence="1">
    <location>
        <begin position="290"/>
        <end position="317"/>
    </location>
</feature>
<evidence type="ECO:0000256" key="1">
    <source>
        <dbReference type="SAM" id="Coils"/>
    </source>
</evidence>